<keyword evidence="10 13" id="KW-0472">Membrane</keyword>
<name>A0A4S2H282_9PROT</name>
<organism evidence="14 15">
    <name type="scientific">Marinicauda algicola</name>
    <dbReference type="NCBI Taxonomy" id="2029849"/>
    <lineage>
        <taxon>Bacteria</taxon>
        <taxon>Pseudomonadati</taxon>
        <taxon>Pseudomonadota</taxon>
        <taxon>Alphaproteobacteria</taxon>
        <taxon>Maricaulales</taxon>
        <taxon>Maricaulaceae</taxon>
        <taxon>Marinicauda</taxon>
    </lineage>
</organism>
<evidence type="ECO:0000256" key="13">
    <source>
        <dbReference type="SAM" id="Phobius"/>
    </source>
</evidence>
<dbReference type="InterPro" id="IPR010617">
    <property type="entry name" value="TMEM175-like"/>
</dbReference>
<keyword evidence="4" id="KW-0633">Potassium transport</keyword>
<evidence type="ECO:0000256" key="5">
    <source>
        <dbReference type="ARBA" id="ARBA00022692"/>
    </source>
</evidence>
<comment type="subcellular location">
    <subcellularLocation>
        <location evidence="1">Membrane</location>
        <topology evidence="1">Multi-pass membrane protein</topology>
    </subcellularLocation>
</comment>
<keyword evidence="9" id="KW-0406">Ion transport</keyword>
<feature type="transmembrane region" description="Helical" evidence="13">
    <location>
        <begin position="181"/>
        <end position="201"/>
    </location>
</feature>
<evidence type="ECO:0000256" key="2">
    <source>
        <dbReference type="ARBA" id="ARBA00006920"/>
    </source>
</evidence>
<gene>
    <name evidence="14" type="ORF">E5163_00085</name>
</gene>
<feature type="transmembrane region" description="Helical" evidence="13">
    <location>
        <begin position="139"/>
        <end position="160"/>
    </location>
</feature>
<feature type="transmembrane region" description="Helical" evidence="13">
    <location>
        <begin position="207"/>
        <end position="226"/>
    </location>
</feature>
<comment type="similarity">
    <text evidence="2">Belongs to the TMEM175 family.</text>
</comment>
<feature type="transmembrane region" description="Helical" evidence="13">
    <location>
        <begin position="91"/>
        <end position="108"/>
    </location>
</feature>
<evidence type="ECO:0000256" key="9">
    <source>
        <dbReference type="ARBA" id="ARBA00023065"/>
    </source>
</evidence>
<protein>
    <submittedName>
        <fullName evidence="14">DUF1211 domain-containing protein</fullName>
    </submittedName>
</protein>
<keyword evidence="3" id="KW-0813">Transport</keyword>
<proteinExistence type="inferred from homology"/>
<keyword evidence="11" id="KW-0407">Ion channel</keyword>
<evidence type="ECO:0000256" key="7">
    <source>
        <dbReference type="ARBA" id="ARBA00022958"/>
    </source>
</evidence>
<dbReference type="GO" id="GO:0005267">
    <property type="term" value="F:potassium channel activity"/>
    <property type="evidence" value="ECO:0007669"/>
    <property type="project" value="UniProtKB-KW"/>
</dbReference>
<evidence type="ECO:0000256" key="6">
    <source>
        <dbReference type="ARBA" id="ARBA00022826"/>
    </source>
</evidence>
<evidence type="ECO:0000313" key="15">
    <source>
        <dbReference type="Proteomes" id="UP000308054"/>
    </source>
</evidence>
<evidence type="ECO:0000256" key="3">
    <source>
        <dbReference type="ARBA" id="ARBA00022448"/>
    </source>
</evidence>
<keyword evidence="6" id="KW-0631">Potassium channel</keyword>
<accession>A0A4S2H282</accession>
<evidence type="ECO:0000256" key="11">
    <source>
        <dbReference type="ARBA" id="ARBA00023303"/>
    </source>
</evidence>
<keyword evidence="15" id="KW-1185">Reference proteome</keyword>
<dbReference type="AlphaFoldDB" id="A0A4S2H282"/>
<dbReference type="GO" id="GO:0015252">
    <property type="term" value="F:proton channel activity"/>
    <property type="evidence" value="ECO:0007669"/>
    <property type="project" value="InterPro"/>
</dbReference>
<evidence type="ECO:0000256" key="4">
    <source>
        <dbReference type="ARBA" id="ARBA00022538"/>
    </source>
</evidence>
<comment type="catalytic activity">
    <reaction evidence="12">
        <text>K(+)(in) = K(+)(out)</text>
        <dbReference type="Rhea" id="RHEA:29463"/>
        <dbReference type="ChEBI" id="CHEBI:29103"/>
    </reaction>
</comment>
<evidence type="ECO:0000256" key="8">
    <source>
        <dbReference type="ARBA" id="ARBA00022989"/>
    </source>
</evidence>
<feature type="transmembrane region" description="Helical" evidence="13">
    <location>
        <begin position="60"/>
        <end position="79"/>
    </location>
</feature>
<sequence length="245" mass="27314">MAMARKSLLRGERNFRWRSPNVSRVENLSDIVFALVLSFAAAQSIPTSFADLADLWRDAIAFAACFALILTIWHTHHAFFRRYEIEDAYTVFLNSVLLLLILVFVYPLRLMADFVVTFYTGGYEQTGANPVLSFGQVKYLYLIFGSFYIGVQVIFALLYAHALRMGAAIDLNSRERSYTRYEIEVALGIVAITGLVIALAFFGPQPWSAMSGVLFALIVLITWVCGIRAERRLTSSGAGGVTPSL</sequence>
<evidence type="ECO:0000313" key="14">
    <source>
        <dbReference type="EMBL" id="TGY89583.1"/>
    </source>
</evidence>
<keyword evidence="5 13" id="KW-0812">Transmembrane</keyword>
<keyword evidence="8 13" id="KW-1133">Transmembrane helix</keyword>
<evidence type="ECO:0000256" key="1">
    <source>
        <dbReference type="ARBA" id="ARBA00004141"/>
    </source>
</evidence>
<evidence type="ECO:0000256" key="10">
    <source>
        <dbReference type="ARBA" id="ARBA00023136"/>
    </source>
</evidence>
<dbReference type="EMBL" id="SRXW01000001">
    <property type="protein sequence ID" value="TGY89583.1"/>
    <property type="molecule type" value="Genomic_DNA"/>
</dbReference>
<dbReference type="Proteomes" id="UP000308054">
    <property type="component" value="Unassembled WGS sequence"/>
</dbReference>
<reference evidence="14 15" key="1">
    <citation type="journal article" date="2017" name="Int. J. Syst. Evol. Microbiol.">
        <title>Marinicauda algicola sp. nov., isolated from a marine red alga Rhodosorus marinus.</title>
        <authorList>
            <person name="Jeong S.E."/>
            <person name="Jeon S.H."/>
            <person name="Chun B.H."/>
            <person name="Kim D.W."/>
            <person name="Jeon C.O."/>
        </authorList>
    </citation>
    <scope>NUCLEOTIDE SEQUENCE [LARGE SCALE GENOMIC DNA]</scope>
    <source>
        <strain evidence="14 15">JCM 31718</strain>
    </source>
</reference>
<comment type="caution">
    <text evidence="14">The sequence shown here is derived from an EMBL/GenBank/DDBJ whole genome shotgun (WGS) entry which is preliminary data.</text>
</comment>
<keyword evidence="7" id="KW-0630">Potassium</keyword>
<evidence type="ECO:0000256" key="12">
    <source>
        <dbReference type="ARBA" id="ARBA00034430"/>
    </source>
</evidence>
<dbReference type="Pfam" id="PF06736">
    <property type="entry name" value="TMEM175"/>
    <property type="match status" value="1"/>
</dbReference>
<dbReference type="GO" id="GO:0016020">
    <property type="term" value="C:membrane"/>
    <property type="evidence" value="ECO:0007669"/>
    <property type="project" value="UniProtKB-SubCell"/>
</dbReference>